<dbReference type="AlphaFoldDB" id="A0A1F5UNM5"/>
<evidence type="ECO:0000313" key="2">
    <source>
        <dbReference type="Proteomes" id="UP000179157"/>
    </source>
</evidence>
<comment type="caution">
    <text evidence="1">The sequence shown here is derived from an EMBL/GenBank/DDBJ whole genome shotgun (WGS) entry which is preliminary data.</text>
</comment>
<dbReference type="Gene3D" id="2.60.40.10">
    <property type="entry name" value="Immunoglobulins"/>
    <property type="match status" value="1"/>
</dbReference>
<dbReference type="Proteomes" id="UP000179157">
    <property type="component" value="Unassembled WGS sequence"/>
</dbReference>
<name>A0A1F5UNM5_FRAXR</name>
<dbReference type="Gene3D" id="2.130.10.10">
    <property type="entry name" value="YVTN repeat-like/Quinoprotein amine dehydrogenase"/>
    <property type="match status" value="1"/>
</dbReference>
<gene>
    <name evidence="1" type="ORF">A2Z21_08235</name>
</gene>
<dbReference type="STRING" id="1817864.A2Z21_08235"/>
<organism evidence="1 2">
    <name type="scientific">Fraserbacteria sp. (strain RBG_16_55_9)</name>
    <dbReference type="NCBI Taxonomy" id="1817864"/>
    <lineage>
        <taxon>Bacteria</taxon>
        <taxon>Candidatus Fraseribacteriota</taxon>
    </lineage>
</organism>
<accession>A0A1F5UNM5</accession>
<dbReference type="EMBL" id="MFGX01000130">
    <property type="protein sequence ID" value="OGF52754.1"/>
    <property type="molecule type" value="Genomic_DNA"/>
</dbReference>
<dbReference type="InterPro" id="IPR013783">
    <property type="entry name" value="Ig-like_fold"/>
</dbReference>
<dbReference type="InterPro" id="IPR015943">
    <property type="entry name" value="WD40/YVTN_repeat-like_dom_sf"/>
</dbReference>
<protein>
    <recommendedName>
        <fullName evidence="3">CARDB domain-containing protein</fullName>
    </recommendedName>
</protein>
<dbReference type="SUPFAM" id="SSF50998">
    <property type="entry name" value="Quinoprotein alcohol dehydrogenase-like"/>
    <property type="match status" value="1"/>
</dbReference>
<sequence>MSLFSAVIGLAGGAGWNISFGQASANLGIQVIELLPSSYLKEPGENVTVQATIINNGSADAQGFSVRMKYRAEGSQDLQDLFCLPASCNNLSLSAGKTTVAFGTLDTRALSSGRYLILVEIIQNSVVQSSQETSLLIGVDRPEFHPTSLTFSPPSPAPKGSLLTVRVQIENTGKPVSLLLPNILPTLEVKFEYCQEITEGACVEFSSQGFQDGTGGTIRRTSAELGALSTGQPLQVTNRLDTTNLPTGTYLFRVGVRGVDNLSGNELDELDNGNNEIITHLRIDPPGGVGPNRPICQLSGSVNALAKGVGRSTVKVVYLGIDEVGRFDLKAFTEDDVEKSGCQVVPKSLDPPLASGISMRSFLFDQFQLLYVGLSNGELLVVDLKNTLNGVDALVSRKVRVSGTSQPLMSLSVRPEGGSEQVFIGTGDGRLYRVSVPRDSSSRIQSPSVQLCANVSRAINVVRDFQGNIYFGADNGALYRMSDVACPGTPSQIFTAPSAVTTLDVDRVLSFDTTVLRIYVGTKNGTVHALADTGRELPKSPMAFGAEIKQLQSNKLDQQSTAYAATGDGKVWCIDMQTTTVKPSFESDSKQAINTLAIDKETGLVFAGSADNNLYVLNAACQRRDKRSTLGPIKANMVLEVLKDFFGSPTEIRALYGGGNGLYSTPIPISTAD</sequence>
<dbReference type="InterPro" id="IPR011047">
    <property type="entry name" value="Quinoprotein_ADH-like_sf"/>
</dbReference>
<proteinExistence type="predicted"/>
<evidence type="ECO:0008006" key="3">
    <source>
        <dbReference type="Google" id="ProtNLM"/>
    </source>
</evidence>
<evidence type="ECO:0000313" key="1">
    <source>
        <dbReference type="EMBL" id="OGF52754.1"/>
    </source>
</evidence>
<reference evidence="1 2" key="1">
    <citation type="journal article" date="2016" name="Nat. Commun.">
        <title>Thousands of microbial genomes shed light on interconnected biogeochemical processes in an aquifer system.</title>
        <authorList>
            <person name="Anantharaman K."/>
            <person name="Brown C.T."/>
            <person name="Hug L.A."/>
            <person name="Sharon I."/>
            <person name="Castelle C.J."/>
            <person name="Probst A.J."/>
            <person name="Thomas B.C."/>
            <person name="Singh A."/>
            <person name="Wilkins M.J."/>
            <person name="Karaoz U."/>
            <person name="Brodie E.L."/>
            <person name="Williams K.H."/>
            <person name="Hubbard S.S."/>
            <person name="Banfield J.F."/>
        </authorList>
    </citation>
    <scope>NUCLEOTIDE SEQUENCE [LARGE SCALE GENOMIC DNA]</scope>
    <source>
        <strain evidence="2">RBG_16_55_9</strain>
    </source>
</reference>